<dbReference type="EMBL" id="BAQW01000002">
    <property type="protein sequence ID" value="GBR08777.1"/>
    <property type="molecule type" value="Genomic_DNA"/>
</dbReference>
<sequence>MLTMVGNCFAVFEVYGEFIVRKWMWRREKIFLCHRDMHPGDMGSWSSVVTYEAQDLNLPREGQIFGPAHC</sequence>
<gene>
    <name evidence="1" type="ORF">AA0228_0449</name>
</gene>
<organism evidence="1 2">
    <name type="scientific">Gluconobacter frateurii NRIC 0228</name>
    <dbReference type="NCBI Taxonomy" id="1307946"/>
    <lineage>
        <taxon>Bacteria</taxon>
        <taxon>Pseudomonadati</taxon>
        <taxon>Pseudomonadota</taxon>
        <taxon>Alphaproteobacteria</taxon>
        <taxon>Acetobacterales</taxon>
        <taxon>Acetobacteraceae</taxon>
        <taxon>Gluconobacter</taxon>
    </lineage>
</organism>
<evidence type="ECO:0000313" key="2">
    <source>
        <dbReference type="Proteomes" id="UP001061070"/>
    </source>
</evidence>
<comment type="caution">
    <text evidence="1">The sequence shown here is derived from an EMBL/GenBank/DDBJ whole genome shotgun (WGS) entry which is preliminary data.</text>
</comment>
<accession>A0ABQ0Q8A9</accession>
<dbReference type="Proteomes" id="UP001061070">
    <property type="component" value="Unassembled WGS sequence"/>
</dbReference>
<evidence type="ECO:0000313" key="1">
    <source>
        <dbReference type="EMBL" id="GBR08777.1"/>
    </source>
</evidence>
<protein>
    <submittedName>
        <fullName evidence="1">Uncharacterized protein</fullName>
    </submittedName>
</protein>
<reference evidence="1" key="1">
    <citation type="submission" date="2013-04" db="EMBL/GenBank/DDBJ databases">
        <title>The genome sequencing project of 58 acetic acid bacteria.</title>
        <authorList>
            <person name="Okamoto-Kainuma A."/>
            <person name="Ishikawa M."/>
            <person name="Umino S."/>
            <person name="Koizumi Y."/>
            <person name="Shiwa Y."/>
            <person name="Yoshikawa H."/>
            <person name="Matsutani M."/>
            <person name="Matsushita K."/>
        </authorList>
    </citation>
    <scope>NUCLEOTIDE SEQUENCE</scope>
    <source>
        <strain evidence="1">NRIC 0228</strain>
    </source>
</reference>
<keyword evidence="2" id="KW-1185">Reference proteome</keyword>
<name>A0ABQ0Q8A9_9PROT</name>
<proteinExistence type="predicted"/>